<sequence>MSGIKLYSFKLSGNSHKIRHFLSILGLEYELILLDPHLKEHKSAEFLAINPLGQVPVLIDCDDVYCDSNAILVYLAEKYDMSGQWYPQGAKLRSEVQKFLSLSAGEVLNGPNLYRGIKHIGKPGDLELTYDKTINFFTYLNNHLSEKVYLLGEAPTIADIALYTYPKLAVKAGINLTDFPFIAAWFERIELGQHFVIEPEK</sequence>
<dbReference type="InterPro" id="IPR010987">
    <property type="entry name" value="Glutathione-S-Trfase_C-like"/>
</dbReference>
<dbReference type="InterPro" id="IPR040079">
    <property type="entry name" value="Glutathione_S-Trfase"/>
</dbReference>
<comment type="similarity">
    <text evidence="1">Belongs to the GST superfamily.</text>
</comment>
<dbReference type="InterPro" id="IPR004045">
    <property type="entry name" value="Glutathione_S-Trfase_N"/>
</dbReference>
<evidence type="ECO:0000259" key="3">
    <source>
        <dbReference type="PROSITE" id="PS50405"/>
    </source>
</evidence>
<name>A0A166UCI5_9GAMM</name>
<dbReference type="Proteomes" id="UP000076643">
    <property type="component" value="Unassembled WGS sequence"/>
</dbReference>
<dbReference type="PROSITE" id="PS50405">
    <property type="entry name" value="GST_CTER"/>
    <property type="match status" value="1"/>
</dbReference>
<dbReference type="PROSITE" id="PS50404">
    <property type="entry name" value="GST_NTER"/>
    <property type="match status" value="1"/>
</dbReference>
<organism evidence="4 5">
    <name type="scientific">Pseudoalteromonas luteoviolacea DSM 6061</name>
    <dbReference type="NCBI Taxonomy" id="1365250"/>
    <lineage>
        <taxon>Bacteria</taxon>
        <taxon>Pseudomonadati</taxon>
        <taxon>Pseudomonadota</taxon>
        <taxon>Gammaproteobacteria</taxon>
        <taxon>Alteromonadales</taxon>
        <taxon>Pseudoalteromonadaceae</taxon>
        <taxon>Pseudoalteromonas</taxon>
    </lineage>
</organism>
<dbReference type="AlphaFoldDB" id="A0A166UCI5"/>
<dbReference type="PATRIC" id="fig|1365250.3.peg.5200"/>
<dbReference type="Pfam" id="PF00043">
    <property type="entry name" value="GST_C"/>
    <property type="match status" value="1"/>
</dbReference>
<dbReference type="SFLD" id="SFLDS00019">
    <property type="entry name" value="Glutathione_Transferase_(cytos"/>
    <property type="match status" value="1"/>
</dbReference>
<dbReference type="Gene3D" id="1.20.1050.10">
    <property type="match status" value="1"/>
</dbReference>
<dbReference type="Gene3D" id="3.40.30.10">
    <property type="entry name" value="Glutaredoxin"/>
    <property type="match status" value="1"/>
</dbReference>
<gene>
    <name evidence="4" type="ORF">N475_05735</name>
</gene>
<protein>
    <recommendedName>
        <fullName evidence="6">Glutathione S-transferase</fullName>
    </recommendedName>
</protein>
<dbReference type="PANTHER" id="PTHR44051:SF8">
    <property type="entry name" value="GLUTATHIONE S-TRANSFERASE GSTA"/>
    <property type="match status" value="1"/>
</dbReference>
<feature type="domain" description="GST N-terminal" evidence="2">
    <location>
        <begin position="2"/>
        <end position="83"/>
    </location>
</feature>
<evidence type="ECO:0000313" key="4">
    <source>
        <dbReference type="EMBL" id="KZN29798.1"/>
    </source>
</evidence>
<dbReference type="EMBL" id="AUYB01000158">
    <property type="protein sequence ID" value="KZN29798.1"/>
    <property type="molecule type" value="Genomic_DNA"/>
</dbReference>
<dbReference type="InterPro" id="IPR004046">
    <property type="entry name" value="GST_C"/>
</dbReference>
<dbReference type="STRING" id="43657.S4054249_23850"/>
<dbReference type="SUPFAM" id="SSF47616">
    <property type="entry name" value="GST C-terminal domain-like"/>
    <property type="match status" value="1"/>
</dbReference>
<comment type="caution">
    <text evidence="4">The sequence shown here is derived from an EMBL/GenBank/DDBJ whole genome shotgun (WGS) entry which is preliminary data.</text>
</comment>
<reference evidence="4 5" key="1">
    <citation type="submission" date="2013-07" db="EMBL/GenBank/DDBJ databases">
        <title>Comparative Genomic and Metabolomic Analysis of Twelve Strains of Pseudoalteromonas luteoviolacea.</title>
        <authorList>
            <person name="Vynne N.G."/>
            <person name="Mansson M."/>
            <person name="Gram L."/>
        </authorList>
    </citation>
    <scope>NUCLEOTIDE SEQUENCE [LARGE SCALE GENOMIC DNA]</scope>
    <source>
        <strain evidence="4 5">DSM 6061</strain>
    </source>
</reference>
<dbReference type="PANTHER" id="PTHR44051">
    <property type="entry name" value="GLUTATHIONE S-TRANSFERASE-RELATED"/>
    <property type="match status" value="1"/>
</dbReference>
<feature type="domain" description="GST C-terminal" evidence="3">
    <location>
        <begin position="89"/>
        <end position="201"/>
    </location>
</feature>
<proteinExistence type="inferred from homology"/>
<dbReference type="InterPro" id="IPR036282">
    <property type="entry name" value="Glutathione-S-Trfase_C_sf"/>
</dbReference>
<dbReference type="SFLD" id="SFLDG00358">
    <property type="entry name" value="Main_(cytGST)"/>
    <property type="match status" value="1"/>
</dbReference>
<dbReference type="RefSeq" id="WP_063357437.1">
    <property type="nucleotide sequence ID" value="NZ_AQHB01000049.1"/>
</dbReference>
<accession>A0A166UCI5</accession>
<keyword evidence="5" id="KW-1185">Reference proteome</keyword>
<evidence type="ECO:0000256" key="1">
    <source>
        <dbReference type="RuleBase" id="RU003494"/>
    </source>
</evidence>
<evidence type="ECO:0008006" key="6">
    <source>
        <dbReference type="Google" id="ProtNLM"/>
    </source>
</evidence>
<evidence type="ECO:0000313" key="5">
    <source>
        <dbReference type="Proteomes" id="UP000076643"/>
    </source>
</evidence>
<dbReference type="InterPro" id="IPR036249">
    <property type="entry name" value="Thioredoxin-like_sf"/>
</dbReference>
<dbReference type="SUPFAM" id="SSF52833">
    <property type="entry name" value="Thioredoxin-like"/>
    <property type="match status" value="1"/>
</dbReference>
<evidence type="ECO:0000259" key="2">
    <source>
        <dbReference type="PROSITE" id="PS50404"/>
    </source>
</evidence>
<dbReference type="Pfam" id="PF02798">
    <property type="entry name" value="GST_N"/>
    <property type="match status" value="1"/>
</dbReference>